<dbReference type="InterPro" id="IPR005000">
    <property type="entry name" value="Aldolase/citrate-lyase_domain"/>
</dbReference>
<dbReference type="GO" id="GO:0005737">
    <property type="term" value="C:cytoplasm"/>
    <property type="evidence" value="ECO:0007669"/>
    <property type="project" value="TreeGrafter"/>
</dbReference>
<comment type="similarity">
    <text evidence="1">Belongs to the HpcH/HpaI aldolase family.</text>
</comment>
<comment type="caution">
    <text evidence="5">The sequence shown here is derived from an EMBL/GenBank/DDBJ whole genome shotgun (WGS) entry which is preliminary data.</text>
</comment>
<protein>
    <recommendedName>
        <fullName evidence="4">HpcH/HpaI aldolase/citrate lyase domain-containing protein</fullName>
    </recommendedName>
</protein>
<gene>
    <name evidence="5" type="ORF">G6N74_23020</name>
</gene>
<name>A0A7C9RA33_9HYPH</name>
<evidence type="ECO:0000256" key="3">
    <source>
        <dbReference type="ARBA" id="ARBA00023239"/>
    </source>
</evidence>
<evidence type="ECO:0000313" key="5">
    <source>
        <dbReference type="EMBL" id="NGN43941.1"/>
    </source>
</evidence>
<dbReference type="PANTHER" id="PTHR30502">
    <property type="entry name" value="2-KETO-3-DEOXY-L-RHAMNONATE ALDOLASE"/>
    <property type="match status" value="1"/>
</dbReference>
<sequence>MIPAASSAEIMCAQGFDTVTVDLQHGLIDYQVALQMLQATVSSGVAPLCRIPTNEPGIVGKLLDAGSVGIICPMVNTREDALRLARACFYPPRADQGKAGIWR</sequence>
<dbReference type="Gene3D" id="3.20.20.60">
    <property type="entry name" value="Phosphoenolpyruvate-binding domains"/>
    <property type="match status" value="1"/>
</dbReference>
<dbReference type="InterPro" id="IPR050251">
    <property type="entry name" value="HpcH-HpaI_aldolase"/>
</dbReference>
<feature type="domain" description="HpcH/HpaI aldolase/citrate lyase" evidence="4">
    <location>
        <begin position="5"/>
        <end position="94"/>
    </location>
</feature>
<proteinExistence type="inferred from homology"/>
<dbReference type="InterPro" id="IPR015813">
    <property type="entry name" value="Pyrv/PenolPyrv_kinase-like_dom"/>
</dbReference>
<evidence type="ECO:0000256" key="2">
    <source>
        <dbReference type="ARBA" id="ARBA00022723"/>
    </source>
</evidence>
<dbReference type="EMBL" id="JAAKZG010000012">
    <property type="protein sequence ID" value="NGN43941.1"/>
    <property type="molecule type" value="Genomic_DNA"/>
</dbReference>
<accession>A0A7C9RA33</accession>
<dbReference type="RefSeq" id="WP_165120348.1">
    <property type="nucleotide sequence ID" value="NZ_JAAKZG010000012.1"/>
</dbReference>
<dbReference type="Pfam" id="PF03328">
    <property type="entry name" value="HpcH_HpaI"/>
    <property type="match status" value="1"/>
</dbReference>
<keyword evidence="6" id="KW-1185">Reference proteome</keyword>
<keyword evidence="3" id="KW-0456">Lyase</keyword>
<dbReference type="AlphaFoldDB" id="A0A7C9RA33"/>
<keyword evidence="2" id="KW-0479">Metal-binding</keyword>
<reference evidence="5 6" key="1">
    <citation type="submission" date="2020-02" db="EMBL/GenBank/DDBJ databases">
        <title>Genome sequence of the type strain CGMCC 1.15528 of Mesorhizobium zhangyense.</title>
        <authorList>
            <person name="Gao J."/>
            <person name="Sun J."/>
        </authorList>
    </citation>
    <scope>NUCLEOTIDE SEQUENCE [LARGE SCALE GENOMIC DNA]</scope>
    <source>
        <strain evidence="5 6">CGMCC 1.15528</strain>
    </source>
</reference>
<dbReference type="GO" id="GO:0016832">
    <property type="term" value="F:aldehyde-lyase activity"/>
    <property type="evidence" value="ECO:0007669"/>
    <property type="project" value="TreeGrafter"/>
</dbReference>
<evidence type="ECO:0000313" key="6">
    <source>
        <dbReference type="Proteomes" id="UP000481252"/>
    </source>
</evidence>
<dbReference type="GO" id="GO:0046872">
    <property type="term" value="F:metal ion binding"/>
    <property type="evidence" value="ECO:0007669"/>
    <property type="project" value="UniProtKB-KW"/>
</dbReference>
<evidence type="ECO:0000259" key="4">
    <source>
        <dbReference type="Pfam" id="PF03328"/>
    </source>
</evidence>
<dbReference type="SUPFAM" id="SSF51621">
    <property type="entry name" value="Phosphoenolpyruvate/pyruvate domain"/>
    <property type="match status" value="1"/>
</dbReference>
<organism evidence="5 6">
    <name type="scientific">Mesorhizobium zhangyense</name>
    <dbReference type="NCBI Taxonomy" id="1776730"/>
    <lineage>
        <taxon>Bacteria</taxon>
        <taxon>Pseudomonadati</taxon>
        <taxon>Pseudomonadota</taxon>
        <taxon>Alphaproteobacteria</taxon>
        <taxon>Hyphomicrobiales</taxon>
        <taxon>Phyllobacteriaceae</taxon>
        <taxon>Mesorhizobium</taxon>
    </lineage>
</organism>
<evidence type="ECO:0000256" key="1">
    <source>
        <dbReference type="ARBA" id="ARBA00005568"/>
    </source>
</evidence>
<dbReference type="PANTHER" id="PTHR30502:SF0">
    <property type="entry name" value="PHOSPHOENOLPYRUVATE CARBOXYLASE FAMILY PROTEIN"/>
    <property type="match status" value="1"/>
</dbReference>
<dbReference type="Proteomes" id="UP000481252">
    <property type="component" value="Unassembled WGS sequence"/>
</dbReference>
<dbReference type="InterPro" id="IPR040442">
    <property type="entry name" value="Pyrv_kinase-like_dom_sf"/>
</dbReference>